<keyword evidence="4 8" id="KW-1003">Cell membrane</keyword>
<dbReference type="STRING" id="1678841.TBC1_111919"/>
<dbReference type="PANTHER" id="PTHR30269:SF0">
    <property type="entry name" value="MEMBRANE TRANSPORTER PROTEIN YFCA-RELATED"/>
    <property type="match status" value="1"/>
</dbReference>
<dbReference type="Pfam" id="PF01925">
    <property type="entry name" value="TauE"/>
    <property type="match status" value="1"/>
</dbReference>
<evidence type="ECO:0000256" key="7">
    <source>
        <dbReference type="ARBA" id="ARBA00023136"/>
    </source>
</evidence>
<dbReference type="EMBL" id="DF968182">
    <property type="protein sequence ID" value="GAP43761.1"/>
    <property type="molecule type" value="Genomic_DNA"/>
</dbReference>
<feature type="transmembrane region" description="Helical" evidence="8">
    <location>
        <begin position="177"/>
        <end position="197"/>
    </location>
</feature>
<keyword evidence="5 8" id="KW-0812">Transmembrane</keyword>
<dbReference type="InterPro" id="IPR052017">
    <property type="entry name" value="TSUP"/>
</dbReference>
<keyword evidence="6 8" id="KW-1133">Transmembrane helix</keyword>
<feature type="transmembrane region" description="Helical" evidence="8">
    <location>
        <begin position="137"/>
        <end position="165"/>
    </location>
</feature>
<sequence>MSSLEVIALIVSGVFVGFINTLAGGGTIISLSLFMFMGLPADVANGTNRIAVILQNMTSVTTFRQQKLLDTRKALWLSIPTVIGSIIGAQLSVQIDEATFRKAIAAVMLMMVFFILTKPAKWLKGQEALQLKKVSPLQMLIFFAIGIYGGFVQVGVGYFLLAGIVLGAGYDLVKANAIKVFIVLLYTIFALVVFVVNDKVNWQFGLIHAIGNIMGAYIASRYAVNWGANFIRWFIIVIIFITSADLFGIIDIRGMFS</sequence>
<accession>A0A0S7C176</accession>
<evidence type="ECO:0000256" key="4">
    <source>
        <dbReference type="ARBA" id="ARBA00022475"/>
    </source>
</evidence>
<protein>
    <recommendedName>
        <fullName evidence="8">Probable membrane transporter protein</fullName>
    </recommendedName>
</protein>
<comment type="subcellular location">
    <subcellularLocation>
        <location evidence="1 8">Cell membrane</location>
        <topology evidence="1 8">Multi-pass membrane protein</topology>
    </subcellularLocation>
</comment>
<evidence type="ECO:0000256" key="6">
    <source>
        <dbReference type="ARBA" id="ARBA00022989"/>
    </source>
</evidence>
<keyword evidence="10" id="KW-1185">Reference proteome</keyword>
<feature type="transmembrane region" description="Helical" evidence="8">
    <location>
        <begin position="6"/>
        <end position="39"/>
    </location>
</feature>
<name>A0A0S7C176_9BACT</name>
<evidence type="ECO:0000256" key="1">
    <source>
        <dbReference type="ARBA" id="ARBA00004651"/>
    </source>
</evidence>
<feature type="transmembrane region" description="Helical" evidence="8">
    <location>
        <begin position="204"/>
        <end position="224"/>
    </location>
</feature>
<dbReference type="InterPro" id="IPR002781">
    <property type="entry name" value="TM_pro_TauE-like"/>
</dbReference>
<dbReference type="OrthoDB" id="554695at2"/>
<dbReference type="Proteomes" id="UP000053091">
    <property type="component" value="Unassembled WGS sequence"/>
</dbReference>
<gene>
    <name evidence="9" type="ORF">TBC1_111919</name>
</gene>
<evidence type="ECO:0000256" key="8">
    <source>
        <dbReference type="RuleBase" id="RU363041"/>
    </source>
</evidence>
<proteinExistence type="inferred from homology"/>
<evidence type="ECO:0000313" key="9">
    <source>
        <dbReference type="EMBL" id="GAP43761.1"/>
    </source>
</evidence>
<dbReference type="PANTHER" id="PTHR30269">
    <property type="entry name" value="TRANSMEMBRANE PROTEIN YFCA"/>
    <property type="match status" value="1"/>
</dbReference>
<dbReference type="AlphaFoldDB" id="A0A0S7C176"/>
<keyword evidence="3" id="KW-0813">Transport</keyword>
<organism evidence="9">
    <name type="scientific">Lentimicrobium saccharophilum</name>
    <dbReference type="NCBI Taxonomy" id="1678841"/>
    <lineage>
        <taxon>Bacteria</taxon>
        <taxon>Pseudomonadati</taxon>
        <taxon>Bacteroidota</taxon>
        <taxon>Bacteroidia</taxon>
        <taxon>Bacteroidales</taxon>
        <taxon>Lentimicrobiaceae</taxon>
        <taxon>Lentimicrobium</taxon>
    </lineage>
</organism>
<evidence type="ECO:0000256" key="5">
    <source>
        <dbReference type="ARBA" id="ARBA00022692"/>
    </source>
</evidence>
<evidence type="ECO:0000256" key="2">
    <source>
        <dbReference type="ARBA" id="ARBA00009142"/>
    </source>
</evidence>
<feature type="transmembrane region" description="Helical" evidence="8">
    <location>
        <begin position="99"/>
        <end position="116"/>
    </location>
</feature>
<comment type="similarity">
    <text evidence="2 8">Belongs to the 4-toluene sulfonate uptake permease (TSUP) (TC 2.A.102) family.</text>
</comment>
<dbReference type="GO" id="GO:0005886">
    <property type="term" value="C:plasma membrane"/>
    <property type="evidence" value="ECO:0007669"/>
    <property type="project" value="UniProtKB-SubCell"/>
</dbReference>
<evidence type="ECO:0000256" key="3">
    <source>
        <dbReference type="ARBA" id="ARBA00022448"/>
    </source>
</evidence>
<evidence type="ECO:0000313" key="10">
    <source>
        <dbReference type="Proteomes" id="UP000053091"/>
    </source>
</evidence>
<feature type="transmembrane region" description="Helical" evidence="8">
    <location>
        <begin position="74"/>
        <end position="93"/>
    </location>
</feature>
<feature type="transmembrane region" description="Helical" evidence="8">
    <location>
        <begin position="230"/>
        <end position="250"/>
    </location>
</feature>
<reference evidence="9" key="1">
    <citation type="journal article" date="2015" name="Genome Announc.">
        <title>Draft Genome Sequence of Bacteroidales Strain TBC1, a Novel Isolate from a Methanogenic Wastewater Treatment System.</title>
        <authorList>
            <person name="Tourlousse D.M."/>
            <person name="Matsuura N."/>
            <person name="Sun L."/>
            <person name="Toyonaga M."/>
            <person name="Kuroda K."/>
            <person name="Ohashi A."/>
            <person name="Cruz R."/>
            <person name="Yamaguchi T."/>
            <person name="Sekiguchi Y."/>
        </authorList>
    </citation>
    <scope>NUCLEOTIDE SEQUENCE [LARGE SCALE GENOMIC DNA]</scope>
    <source>
        <strain evidence="9">TBC1</strain>
    </source>
</reference>
<keyword evidence="7 8" id="KW-0472">Membrane</keyword>
<dbReference type="RefSeq" id="WP_062041411.1">
    <property type="nucleotide sequence ID" value="NZ_DF968182.1"/>
</dbReference>